<dbReference type="InterPro" id="IPR009883">
    <property type="entry name" value="YgfX"/>
</dbReference>
<gene>
    <name evidence="2" type="ORF">EYC87_12545</name>
</gene>
<evidence type="ECO:0000256" key="1">
    <source>
        <dbReference type="SAM" id="Phobius"/>
    </source>
</evidence>
<evidence type="ECO:0000313" key="2">
    <source>
        <dbReference type="EMBL" id="MCX2974413.1"/>
    </source>
</evidence>
<keyword evidence="1" id="KW-1133">Transmembrane helix</keyword>
<keyword evidence="3" id="KW-1185">Reference proteome</keyword>
<dbReference type="Pfam" id="PF07254">
    <property type="entry name" value="Cpta_toxin"/>
    <property type="match status" value="1"/>
</dbReference>
<feature type="transmembrane region" description="Helical" evidence="1">
    <location>
        <begin position="43"/>
        <end position="60"/>
    </location>
</feature>
<keyword evidence="1" id="KW-0472">Membrane</keyword>
<dbReference type="Proteomes" id="UP001143307">
    <property type="component" value="Unassembled WGS sequence"/>
</dbReference>
<organism evidence="2 3">
    <name type="scientific">Candidatus Seongchinamella marina</name>
    <dbReference type="NCBI Taxonomy" id="2518990"/>
    <lineage>
        <taxon>Bacteria</taxon>
        <taxon>Pseudomonadati</taxon>
        <taxon>Pseudomonadota</taxon>
        <taxon>Gammaproteobacteria</taxon>
        <taxon>Cellvibrionales</taxon>
        <taxon>Halieaceae</taxon>
        <taxon>Seongchinamella</taxon>
    </lineage>
</organism>
<keyword evidence="1" id="KW-0812">Transmembrane</keyword>
<proteinExistence type="predicted"/>
<accession>A0ABT3SWP1</accession>
<evidence type="ECO:0000313" key="3">
    <source>
        <dbReference type="Proteomes" id="UP001143307"/>
    </source>
</evidence>
<name>A0ABT3SWP1_9GAMM</name>
<comment type="caution">
    <text evidence="2">The sequence shown here is derived from an EMBL/GenBank/DDBJ whole genome shotgun (WGS) entry which is preliminary data.</text>
</comment>
<protein>
    <recommendedName>
        <fullName evidence="4">Toxin CptA</fullName>
    </recommendedName>
</protein>
<dbReference type="EMBL" id="SHNP01000004">
    <property type="protein sequence ID" value="MCX2974413.1"/>
    <property type="molecule type" value="Genomic_DNA"/>
</dbReference>
<sequence length="141" mass="16258">MSKKFSTSPTLHLTIAESSLHECVRYLFIVAVVLALWELARGGYPIVVVSWTPMLALLLWRSRRQRHIGVVIRWRRGEWTIESDGQLVPVDLRRAHCLPLLTFMAWQSASGKLGQAWLFNDSAPPCDLRRLRVRLRLERGV</sequence>
<evidence type="ECO:0008006" key="4">
    <source>
        <dbReference type="Google" id="ProtNLM"/>
    </source>
</evidence>
<dbReference type="RefSeq" id="WP_279253191.1">
    <property type="nucleotide sequence ID" value="NZ_SHNP01000004.1"/>
</dbReference>
<reference evidence="2" key="1">
    <citation type="submission" date="2019-02" db="EMBL/GenBank/DDBJ databases">
        <authorList>
            <person name="Li S.-H."/>
        </authorList>
    </citation>
    <scope>NUCLEOTIDE SEQUENCE</scope>
    <source>
        <strain evidence="2">IMCC8485</strain>
    </source>
</reference>